<name>A0A1R0KFE8_9PSEU</name>
<feature type="transmembrane region" description="Helical" evidence="1">
    <location>
        <begin position="16"/>
        <end position="38"/>
    </location>
</feature>
<dbReference type="Proteomes" id="UP000187486">
    <property type="component" value="Unassembled WGS sequence"/>
</dbReference>
<keyword evidence="1" id="KW-1133">Transmembrane helix</keyword>
<accession>A0A1R0KFE8</accession>
<sequence length="271" mass="28903">MNPFLSSLSGKLAERWVATLVLPGALFVAAAVCAVRLGHRSAFDLASVAGWIVREAPRLPVAAVAVFLLVGATAAAMAAQAVGSLAEAVWTRPWRGPASRLARGLVALRGRLFDRAAVRAGVEPVSAYRPQHPSWIGERFRLLNARIAGQYHGLDLGLVWPRLWLLVPETVRTPVQAAEAQFRSATRLVGWGVLYLGLGISWYPAVLVGIGTAALGWSRARSTTATLTTLIEAMVDTHLDVILAALGHTVPAVGFTADLARRINDRLAKGD</sequence>
<dbReference type="OrthoDB" id="529448at2"/>
<evidence type="ECO:0000313" key="3">
    <source>
        <dbReference type="Proteomes" id="UP000187486"/>
    </source>
</evidence>
<keyword evidence="1" id="KW-0472">Membrane</keyword>
<evidence type="ECO:0008006" key="4">
    <source>
        <dbReference type="Google" id="ProtNLM"/>
    </source>
</evidence>
<comment type="caution">
    <text evidence="2">The sequence shown here is derived from an EMBL/GenBank/DDBJ whole genome shotgun (WGS) entry which is preliminary data.</text>
</comment>
<keyword evidence="3" id="KW-1185">Reference proteome</keyword>
<keyword evidence="1" id="KW-0812">Transmembrane</keyword>
<gene>
    <name evidence="2" type="ORF">BS329_37180</name>
</gene>
<dbReference type="STRING" id="76021.BS329_37180"/>
<organism evidence="2 3">
    <name type="scientific">Amycolatopsis coloradensis</name>
    <dbReference type="NCBI Taxonomy" id="76021"/>
    <lineage>
        <taxon>Bacteria</taxon>
        <taxon>Bacillati</taxon>
        <taxon>Actinomycetota</taxon>
        <taxon>Actinomycetes</taxon>
        <taxon>Pseudonocardiales</taxon>
        <taxon>Pseudonocardiaceae</taxon>
        <taxon>Amycolatopsis</taxon>
    </lineage>
</organism>
<protein>
    <recommendedName>
        <fullName evidence="4">Vegetative cell wall protein gp1</fullName>
    </recommendedName>
</protein>
<proteinExistence type="predicted"/>
<dbReference type="RefSeq" id="WP_076167722.1">
    <property type="nucleotide sequence ID" value="NZ_JBEZVB010000021.1"/>
</dbReference>
<feature type="transmembrane region" description="Helical" evidence="1">
    <location>
        <begin position="193"/>
        <end position="217"/>
    </location>
</feature>
<reference evidence="2 3" key="1">
    <citation type="submission" date="2016-01" db="EMBL/GenBank/DDBJ databases">
        <title>Amycolatopsis coloradensis genome sequencing and assembly.</title>
        <authorList>
            <person name="Mayilraj S."/>
        </authorList>
    </citation>
    <scope>NUCLEOTIDE SEQUENCE [LARGE SCALE GENOMIC DNA]</scope>
    <source>
        <strain evidence="2 3">DSM 44225</strain>
    </source>
</reference>
<feature type="transmembrane region" description="Helical" evidence="1">
    <location>
        <begin position="59"/>
        <end position="82"/>
    </location>
</feature>
<evidence type="ECO:0000256" key="1">
    <source>
        <dbReference type="SAM" id="Phobius"/>
    </source>
</evidence>
<dbReference type="EMBL" id="MQUQ01000028">
    <property type="protein sequence ID" value="OLZ44075.1"/>
    <property type="molecule type" value="Genomic_DNA"/>
</dbReference>
<dbReference type="AlphaFoldDB" id="A0A1R0KFE8"/>
<evidence type="ECO:0000313" key="2">
    <source>
        <dbReference type="EMBL" id="OLZ44075.1"/>
    </source>
</evidence>